<feature type="compositionally biased region" description="Basic residues" evidence="1">
    <location>
        <begin position="323"/>
        <end position="333"/>
    </location>
</feature>
<proteinExistence type="predicted"/>
<dbReference type="AlphaFoldDB" id="A0A2H1GJ55"/>
<dbReference type="Proteomes" id="UP000245764">
    <property type="component" value="Chromosome 6"/>
</dbReference>
<dbReference type="EMBL" id="LT854258">
    <property type="protein sequence ID" value="SMR53604.1"/>
    <property type="molecule type" value="Genomic_DNA"/>
</dbReference>
<feature type="compositionally biased region" description="Acidic residues" evidence="1">
    <location>
        <begin position="257"/>
        <end position="282"/>
    </location>
</feature>
<feature type="region of interest" description="Disordered" evidence="1">
    <location>
        <begin position="206"/>
        <end position="339"/>
    </location>
</feature>
<sequence length="506" mass="54940">MPAPPPVPHSRRFDLPTARRISAHSGLIIQSNPCFASATTHYLDRIRSSLCQCTWLPVWVRRRQRADWTQASGIDQPSRGVPKKTPAWQSQGLLLLRRALLSLLAMNCISRMTATIRRLHAQSDDPAACTSSTGTLRVQEGGNICLSQFPGLVDQWPSSIAFAFSQNLADGDECVPPGTPLVTGMLSSGASRTRRSNGVLEPHLAARPFASNEQGAITFGAGPADMRPQSNREIPSTHSTRANDRGASGATAGAGGDSEEEDAGLSEVSDTEESSEEEEEDVVYSPAARRGRRGSSNNDGASGGRVRKSQSPRKSASALRLAKEKRAKAARKAARLEQRVRHEVERRAIRFANKRNRSRGGGVSVPASQGGRTGAAGDNFIHNRSVNRITFDENTLPGSPETPTRNNRGRQALAEIDPAMMSGALPNQDNEQDRLRRQIALVDFGQGDRSFGSMHCRVDVIVNSSFIRASMAQLDFARRHLGDARAHTSDSFLAGARRHINRLVDH</sequence>
<gene>
    <name evidence="2" type="ORF">ZT1E4_G6702</name>
</gene>
<protein>
    <submittedName>
        <fullName evidence="2">Uncharacterized protein</fullName>
    </submittedName>
</protein>
<evidence type="ECO:0000256" key="1">
    <source>
        <dbReference type="SAM" id="MobiDB-lite"/>
    </source>
</evidence>
<accession>A0A2H1GJ55</accession>
<evidence type="ECO:0000313" key="3">
    <source>
        <dbReference type="Proteomes" id="UP000245764"/>
    </source>
</evidence>
<feature type="compositionally biased region" description="Polar residues" evidence="1">
    <location>
        <begin position="228"/>
        <end position="240"/>
    </location>
</feature>
<feature type="region of interest" description="Disordered" evidence="1">
    <location>
        <begin position="356"/>
        <end position="379"/>
    </location>
</feature>
<name>A0A2H1GJ55_ZYMTR</name>
<organism evidence="2 3">
    <name type="scientific">Zymoseptoria tritici ST99CH_1E4</name>
    <dbReference type="NCBI Taxonomy" id="1276532"/>
    <lineage>
        <taxon>Eukaryota</taxon>
        <taxon>Fungi</taxon>
        <taxon>Dikarya</taxon>
        <taxon>Ascomycota</taxon>
        <taxon>Pezizomycotina</taxon>
        <taxon>Dothideomycetes</taxon>
        <taxon>Dothideomycetidae</taxon>
        <taxon>Mycosphaerellales</taxon>
        <taxon>Mycosphaerellaceae</taxon>
        <taxon>Zymoseptoria</taxon>
    </lineage>
</organism>
<reference evidence="3" key="1">
    <citation type="submission" date="2017-05" db="EMBL/GenBank/DDBJ databases">
        <authorList>
            <person name="Song R."/>
            <person name="Chenine A.L."/>
            <person name="Ruprecht R.M."/>
        </authorList>
    </citation>
    <scope>NUCLEOTIDE SEQUENCE [LARGE SCALE GENOMIC DNA]</scope>
</reference>
<evidence type="ECO:0000313" key="2">
    <source>
        <dbReference type="EMBL" id="SMR53604.1"/>
    </source>
</evidence>